<feature type="domain" description="GH18" evidence="4">
    <location>
        <begin position="48"/>
        <end position="426"/>
    </location>
</feature>
<name>A0ABR2XWW4_9PEZI</name>
<dbReference type="Gene3D" id="3.10.50.10">
    <property type="match status" value="1"/>
</dbReference>
<evidence type="ECO:0000256" key="3">
    <source>
        <dbReference type="SAM" id="SignalP"/>
    </source>
</evidence>
<evidence type="ECO:0000313" key="6">
    <source>
        <dbReference type="Proteomes" id="UP001465668"/>
    </source>
</evidence>
<comment type="caution">
    <text evidence="5">The sequence shown here is derived from an EMBL/GenBank/DDBJ whole genome shotgun (WGS) entry which is preliminary data.</text>
</comment>
<dbReference type="EMBL" id="JARVKM010000017">
    <property type="protein sequence ID" value="KAK9778149.1"/>
    <property type="molecule type" value="Genomic_DNA"/>
</dbReference>
<gene>
    <name evidence="5" type="ORF">SCAR479_05119</name>
</gene>
<accession>A0ABR2XWW4</accession>
<dbReference type="PROSITE" id="PS51910">
    <property type="entry name" value="GH18_2"/>
    <property type="match status" value="1"/>
</dbReference>
<feature type="chain" id="PRO_5045241178" description="Chitinase domain-containing protein 1" evidence="3">
    <location>
        <begin position="24"/>
        <end position="426"/>
    </location>
</feature>
<sequence>MEATRRALQLLLLLLLITAAVHCSSDELEPDEQVPLQAPANAKRHPELPVLGYVTPWNPRGKQLVEEYRNRFDIVSPVWYTVLPSKDSAAVYEVRGGPPEDEDKQWYRRLQEPSASDSKSLRITPRFLLDGWNQDDYMQLVSNETRWRRLSGVIMQVVENMSFDGVVFESAASHALRGPIATLSDALWEEDKTLVLVVPPIRLSSDAPDAATSERSVSHLTDIVDYFSMMTYDMSGPGGHEHTRPFSPDSQLFPAQQQHKVRSPGPNTAAHWILHNMMAFWEAEYDHDDLVGDMLPKVLFNKKESGYFLMGLPLYGYKYPVLPVDEDSGTIIRVGENVEHEFVILRGPGEPVIMSQIQELITEHEPKLQKVEYDDVPEYYFDYHQEDGRWRVFMPTAESMSATLDTLPGVALWEVGQSSIELLETL</sequence>
<evidence type="ECO:0000256" key="2">
    <source>
        <dbReference type="ARBA" id="ARBA00040976"/>
    </source>
</evidence>
<dbReference type="InterPro" id="IPR017853">
    <property type="entry name" value="GH"/>
</dbReference>
<protein>
    <recommendedName>
        <fullName evidence="2">Chitinase domain-containing protein 1</fullName>
    </recommendedName>
</protein>
<dbReference type="PANTHER" id="PTHR46066:SF2">
    <property type="entry name" value="CHITINASE DOMAIN-CONTAINING PROTEIN 1"/>
    <property type="match status" value="1"/>
</dbReference>
<dbReference type="InterPro" id="IPR001223">
    <property type="entry name" value="Glyco_hydro18_cat"/>
</dbReference>
<feature type="signal peptide" evidence="3">
    <location>
        <begin position="1"/>
        <end position="23"/>
    </location>
</feature>
<evidence type="ECO:0000259" key="4">
    <source>
        <dbReference type="PROSITE" id="PS51910"/>
    </source>
</evidence>
<evidence type="ECO:0000256" key="1">
    <source>
        <dbReference type="ARBA" id="ARBA00008682"/>
    </source>
</evidence>
<evidence type="ECO:0000313" key="5">
    <source>
        <dbReference type="EMBL" id="KAK9778149.1"/>
    </source>
</evidence>
<comment type="similarity">
    <text evidence="1">Belongs to the glycosyl hydrolase 18 family. Chitinase class V subfamily.</text>
</comment>
<proteinExistence type="inferred from homology"/>
<keyword evidence="3" id="KW-0732">Signal</keyword>
<dbReference type="PANTHER" id="PTHR46066">
    <property type="entry name" value="CHITINASE DOMAIN-CONTAINING PROTEIN 1 FAMILY MEMBER"/>
    <property type="match status" value="1"/>
</dbReference>
<dbReference type="Gene3D" id="3.20.20.80">
    <property type="entry name" value="Glycosidases"/>
    <property type="match status" value="1"/>
</dbReference>
<dbReference type="Proteomes" id="UP001465668">
    <property type="component" value="Unassembled WGS sequence"/>
</dbReference>
<keyword evidence="6" id="KW-1185">Reference proteome</keyword>
<reference evidence="5 6" key="1">
    <citation type="submission" date="2024-02" db="EMBL/GenBank/DDBJ databases">
        <title>First draft genome assembly of two strains of Seiridium cardinale.</title>
        <authorList>
            <person name="Emiliani G."/>
            <person name="Scali E."/>
        </authorList>
    </citation>
    <scope>NUCLEOTIDE SEQUENCE [LARGE SCALE GENOMIC DNA]</scope>
    <source>
        <strain evidence="5 6">BM-138-000479</strain>
    </source>
</reference>
<dbReference type="SUPFAM" id="SSF51445">
    <property type="entry name" value="(Trans)glycosidases"/>
    <property type="match status" value="1"/>
</dbReference>
<organism evidence="5 6">
    <name type="scientific">Seiridium cardinale</name>
    <dbReference type="NCBI Taxonomy" id="138064"/>
    <lineage>
        <taxon>Eukaryota</taxon>
        <taxon>Fungi</taxon>
        <taxon>Dikarya</taxon>
        <taxon>Ascomycota</taxon>
        <taxon>Pezizomycotina</taxon>
        <taxon>Sordariomycetes</taxon>
        <taxon>Xylariomycetidae</taxon>
        <taxon>Amphisphaeriales</taxon>
        <taxon>Sporocadaceae</taxon>
        <taxon>Seiridium</taxon>
    </lineage>
</organism>
<dbReference type="InterPro" id="IPR029070">
    <property type="entry name" value="Chitinase_insertion_sf"/>
</dbReference>